<organism evidence="9 10">
    <name type="scientific">Euplotes crassus</name>
    <dbReference type="NCBI Taxonomy" id="5936"/>
    <lineage>
        <taxon>Eukaryota</taxon>
        <taxon>Sar</taxon>
        <taxon>Alveolata</taxon>
        <taxon>Ciliophora</taxon>
        <taxon>Intramacronucleata</taxon>
        <taxon>Spirotrichea</taxon>
        <taxon>Hypotrichia</taxon>
        <taxon>Euplotida</taxon>
        <taxon>Euplotidae</taxon>
        <taxon>Moneuplotes</taxon>
    </lineage>
</organism>
<feature type="active site" description="Pros-phosphohistidine intermediate" evidence="6">
    <location>
        <position position="119"/>
    </location>
</feature>
<evidence type="ECO:0000313" key="10">
    <source>
        <dbReference type="Proteomes" id="UP001295684"/>
    </source>
</evidence>
<dbReference type="CDD" id="cd04413">
    <property type="entry name" value="NDPk_I"/>
    <property type="match status" value="1"/>
</dbReference>
<dbReference type="EMBL" id="CAMPGE010025671">
    <property type="protein sequence ID" value="CAI2383408.1"/>
    <property type="molecule type" value="Genomic_DNA"/>
</dbReference>
<keyword evidence="10" id="KW-1185">Reference proteome</keyword>
<dbReference type="GO" id="GO:0006228">
    <property type="term" value="P:UTP biosynthetic process"/>
    <property type="evidence" value="ECO:0007669"/>
    <property type="project" value="InterPro"/>
</dbReference>
<sequence>MSGQGERTFVMIKPDGVQRGVVGSIISRFEDKGYKMVGCKMMDTPTQHCEKHYEEHKERPFFNKLVTYVCSGPVVAMVWEGTESIKGSRNLIGATNPTAATPGTIRGDFAMEMGRNLIHGSDSTESAAKEISHWFEDDELSKWTHHSKEWLFE</sequence>
<dbReference type="EC" id="2.7.4.6" evidence="3"/>
<dbReference type="FunFam" id="3.30.70.141:FF:000002">
    <property type="entry name" value="Nucleoside diphosphate kinase"/>
    <property type="match status" value="1"/>
</dbReference>
<evidence type="ECO:0000256" key="7">
    <source>
        <dbReference type="RuleBase" id="RU004011"/>
    </source>
</evidence>
<comment type="cofactor">
    <cofactor evidence="1">
        <name>Mg(2+)</name>
        <dbReference type="ChEBI" id="CHEBI:18420"/>
    </cofactor>
</comment>
<comment type="caution">
    <text evidence="9">The sequence shown here is derived from an EMBL/GenBank/DDBJ whole genome shotgun (WGS) entry which is preliminary data.</text>
</comment>
<keyword evidence="4" id="KW-0808">Transferase</keyword>
<dbReference type="InterPro" id="IPR034907">
    <property type="entry name" value="NDK-like_dom"/>
</dbReference>
<dbReference type="GO" id="GO:0006241">
    <property type="term" value="P:CTP biosynthetic process"/>
    <property type="evidence" value="ECO:0007669"/>
    <property type="project" value="InterPro"/>
</dbReference>
<dbReference type="SUPFAM" id="SSF54919">
    <property type="entry name" value="Nucleoside diphosphate kinase, NDK"/>
    <property type="match status" value="1"/>
</dbReference>
<feature type="binding site" evidence="6">
    <location>
        <position position="116"/>
    </location>
    <ligand>
        <name>ATP</name>
        <dbReference type="ChEBI" id="CHEBI:30616"/>
    </ligand>
</feature>
<comment type="similarity">
    <text evidence="2 6 7">Belongs to the NDK family.</text>
</comment>
<reference evidence="9" key="1">
    <citation type="submission" date="2023-07" db="EMBL/GenBank/DDBJ databases">
        <authorList>
            <consortium name="AG Swart"/>
            <person name="Singh M."/>
            <person name="Singh A."/>
            <person name="Seah K."/>
            <person name="Emmerich C."/>
        </authorList>
    </citation>
    <scope>NUCLEOTIDE SEQUENCE</scope>
    <source>
        <strain evidence="9">DP1</strain>
    </source>
</reference>
<evidence type="ECO:0000259" key="8">
    <source>
        <dbReference type="SMART" id="SM00562"/>
    </source>
</evidence>
<evidence type="ECO:0000313" key="9">
    <source>
        <dbReference type="EMBL" id="CAI2383408.1"/>
    </source>
</evidence>
<feature type="binding site" evidence="6">
    <location>
        <position position="106"/>
    </location>
    <ligand>
        <name>ATP</name>
        <dbReference type="ChEBI" id="CHEBI:30616"/>
    </ligand>
</feature>
<dbReference type="PRINTS" id="PR01243">
    <property type="entry name" value="NUCDPKINASE"/>
</dbReference>
<feature type="binding site" evidence="6">
    <location>
        <position position="89"/>
    </location>
    <ligand>
        <name>ATP</name>
        <dbReference type="ChEBI" id="CHEBI:30616"/>
    </ligand>
</feature>
<protein>
    <recommendedName>
        <fullName evidence="3">nucleoside-diphosphate kinase</fullName>
        <ecNumber evidence="3">2.7.4.6</ecNumber>
    </recommendedName>
</protein>
<name>A0AAD2D8K6_EUPCR</name>
<dbReference type="HAMAP" id="MF_00451">
    <property type="entry name" value="NDP_kinase"/>
    <property type="match status" value="1"/>
</dbReference>
<keyword evidence="5" id="KW-0418">Kinase</keyword>
<dbReference type="SMART" id="SM00562">
    <property type="entry name" value="NDK"/>
    <property type="match status" value="1"/>
</dbReference>
<dbReference type="Pfam" id="PF00334">
    <property type="entry name" value="NDK"/>
    <property type="match status" value="1"/>
</dbReference>
<evidence type="ECO:0000256" key="2">
    <source>
        <dbReference type="ARBA" id="ARBA00008142"/>
    </source>
</evidence>
<evidence type="ECO:0000256" key="6">
    <source>
        <dbReference type="PROSITE-ProRule" id="PRU00706"/>
    </source>
</evidence>
<evidence type="ECO:0000256" key="1">
    <source>
        <dbReference type="ARBA" id="ARBA00001946"/>
    </source>
</evidence>
<dbReference type="Proteomes" id="UP001295684">
    <property type="component" value="Unassembled WGS sequence"/>
</dbReference>
<feature type="domain" description="Nucleoside diphosphate kinase-like" evidence="8">
    <location>
        <begin position="5"/>
        <end position="142"/>
    </location>
</feature>
<accession>A0AAD2D8K6</accession>
<proteinExistence type="inferred from homology"/>
<evidence type="ECO:0000256" key="3">
    <source>
        <dbReference type="ARBA" id="ARBA00012966"/>
    </source>
</evidence>
<feature type="binding site" evidence="6">
    <location>
        <position position="95"/>
    </location>
    <ligand>
        <name>ATP</name>
        <dbReference type="ChEBI" id="CHEBI:30616"/>
    </ligand>
</feature>
<dbReference type="PANTHER" id="PTHR11349">
    <property type="entry name" value="NUCLEOSIDE DIPHOSPHATE KINASE"/>
    <property type="match status" value="1"/>
</dbReference>
<dbReference type="InterPro" id="IPR036850">
    <property type="entry name" value="NDK-like_dom_sf"/>
</dbReference>
<evidence type="ECO:0000256" key="4">
    <source>
        <dbReference type="ARBA" id="ARBA00022679"/>
    </source>
</evidence>
<dbReference type="NCBIfam" id="NF001908">
    <property type="entry name" value="PRK00668.1"/>
    <property type="match status" value="1"/>
</dbReference>
<dbReference type="GO" id="GO:0004550">
    <property type="term" value="F:nucleoside diphosphate kinase activity"/>
    <property type="evidence" value="ECO:0007669"/>
    <property type="project" value="UniProtKB-EC"/>
</dbReference>
<feature type="binding site" evidence="6">
    <location>
        <position position="61"/>
    </location>
    <ligand>
        <name>ATP</name>
        <dbReference type="ChEBI" id="CHEBI:30616"/>
    </ligand>
</feature>
<dbReference type="Gene3D" id="3.30.70.141">
    <property type="entry name" value="Nucleoside diphosphate kinase-like domain"/>
    <property type="match status" value="1"/>
</dbReference>
<dbReference type="GO" id="GO:0006183">
    <property type="term" value="P:GTP biosynthetic process"/>
    <property type="evidence" value="ECO:0007669"/>
    <property type="project" value="InterPro"/>
</dbReference>
<feature type="binding site" evidence="6">
    <location>
        <position position="13"/>
    </location>
    <ligand>
        <name>ATP</name>
        <dbReference type="ChEBI" id="CHEBI:30616"/>
    </ligand>
</feature>
<gene>
    <name evidence="9" type="ORF">ECRASSUSDP1_LOCUS24907</name>
</gene>
<dbReference type="PROSITE" id="PS51374">
    <property type="entry name" value="NDPK_LIKE"/>
    <property type="match status" value="1"/>
</dbReference>
<dbReference type="InterPro" id="IPR001564">
    <property type="entry name" value="Nucleoside_diP_kinase"/>
</dbReference>
<dbReference type="AlphaFoldDB" id="A0AAD2D8K6"/>
<evidence type="ECO:0000256" key="5">
    <source>
        <dbReference type="ARBA" id="ARBA00022777"/>
    </source>
</evidence>